<feature type="chain" id="PRO_5046561369" description="OmpA family protein" evidence="2">
    <location>
        <begin position="30"/>
        <end position="868"/>
    </location>
</feature>
<feature type="signal peptide" evidence="2">
    <location>
        <begin position="1"/>
        <end position="29"/>
    </location>
</feature>
<evidence type="ECO:0000256" key="1">
    <source>
        <dbReference type="SAM" id="MobiDB-lite"/>
    </source>
</evidence>
<comment type="caution">
    <text evidence="3">The sequence shown here is derived from an EMBL/GenBank/DDBJ whole genome shotgun (WGS) entry which is preliminary data.</text>
</comment>
<proteinExistence type="predicted"/>
<gene>
    <name evidence="3" type="ORF">HPS56_13010</name>
</gene>
<dbReference type="Gene3D" id="3.30.1330.60">
    <property type="entry name" value="OmpA-like domain"/>
    <property type="match status" value="1"/>
</dbReference>
<keyword evidence="4" id="KW-1185">Reference proteome</keyword>
<feature type="region of interest" description="Disordered" evidence="1">
    <location>
        <begin position="848"/>
        <end position="868"/>
    </location>
</feature>
<dbReference type="RefSeq" id="WP_172277481.1">
    <property type="nucleotide sequence ID" value="NZ_CASGMU010000024.1"/>
</dbReference>
<evidence type="ECO:0000313" key="3">
    <source>
        <dbReference type="EMBL" id="NPD93230.1"/>
    </source>
</evidence>
<dbReference type="SUPFAM" id="SSF103088">
    <property type="entry name" value="OmpA-like"/>
    <property type="match status" value="1"/>
</dbReference>
<feature type="compositionally biased region" description="Polar residues" evidence="1">
    <location>
        <begin position="856"/>
        <end position="868"/>
    </location>
</feature>
<keyword evidence="2" id="KW-0732">Signal</keyword>
<reference evidence="3 4" key="1">
    <citation type="submission" date="2020-05" db="EMBL/GenBank/DDBJ databases">
        <title>Distinct polysaccharide utilization as determinants for interspecies competition between intestinal Prevotella spp.</title>
        <authorList>
            <person name="Galvez E.J.C."/>
            <person name="Iljazovic A."/>
            <person name="Strowig T."/>
        </authorList>
    </citation>
    <scope>NUCLEOTIDE SEQUENCE [LARGE SCALE GENOMIC DNA]</scope>
    <source>
        <strain evidence="3 4">PMUR</strain>
    </source>
</reference>
<evidence type="ECO:0000313" key="4">
    <source>
        <dbReference type="Proteomes" id="UP000714420"/>
    </source>
</evidence>
<name>A0ABX2AQ28_9BACT</name>
<evidence type="ECO:0008006" key="5">
    <source>
        <dbReference type="Google" id="ProtNLM"/>
    </source>
</evidence>
<organism evidence="3 4">
    <name type="scientific">Xylanibacter muris</name>
    <dbReference type="NCBI Taxonomy" id="2736290"/>
    <lineage>
        <taxon>Bacteria</taxon>
        <taxon>Pseudomonadati</taxon>
        <taxon>Bacteroidota</taxon>
        <taxon>Bacteroidia</taxon>
        <taxon>Bacteroidales</taxon>
        <taxon>Prevotellaceae</taxon>
        <taxon>Xylanibacter</taxon>
    </lineage>
</organism>
<protein>
    <recommendedName>
        <fullName evidence="5">OmpA family protein</fullName>
    </recommendedName>
</protein>
<dbReference type="InterPro" id="IPR036737">
    <property type="entry name" value="OmpA-like_sf"/>
</dbReference>
<accession>A0ABX2AQ28</accession>
<dbReference type="EMBL" id="JABKKF010000020">
    <property type="protein sequence ID" value="NPD93230.1"/>
    <property type="molecule type" value="Genomic_DNA"/>
</dbReference>
<sequence>MKKLLYINKVYTISVLLILYVCNTMTAFAQTEEDDDEMLTAVFDINVKTMNGVEAMPVEYAKFRSYKAALNARNVLRVAIMSQDQLNSDPDAVDKAINRLNITFKKSSNGHFKDRLFVGDAVLVLVDNQFVEAFEIVRGKKEYRHTFKSERTLKEVVVTNELKQKSPVFNKVPPLSTASSIFFDVNINLPAGYVRDDSRLIIQPMAIDCQTEDTIDYLKPIVFEGAVYHKLQNRRTDFNYEKNDPLAHGYVSDVVLKSHTPFSYKTQIEYRKPDKDRTYKGIYYAVLEDFHSPYWVNGGEETGSCLAFTPFKFLDFTVAAKEMPLTEEFMEPAEENYRKVTRELKLKFEVRKDVLTSDSVNQQELHKLISELKSYGDLLRIVTIQGTASPDGNMEQNLELAQKRSQKAISLIREYLPADVRINQKAPLVYTWNDVIEVMKRNGTAKEIIDAVENTVANNRPNRINAVLRTQPFYVTDILPILENQRIMLADYRYEHKHVMNAAEAVDAYYSEKKALLSGSAKFSNGDYYNLFSAIKDSAELDTVTMIAYRHLISQPDYELLALAPYVCNRMALLNIRRGVPDPDVLRPFIDYTKKMGYNKTSSNGDLVMVLNRKEILLNQAICFFQKEKLDTATYLVDMIPGKADTQMLEHFINFQRYYALNILGRLDNPVEKEKLRAAENYVMRSDENKAIVYAEMHSYLKNTRQEVERYVDMLSDSNPKKWYLKGLIWADEAGSEPLIGVEDDGFKELGDAEYLRLLQENPQAAREYDEAREKHDAAVAVVAKNGTPHYLAYFQHSFDLEPKFKRFYFNEGNVSESLRKKYPYKNKDIQQYREKFDMIIADRDMRKQHGVGAAGQSSSSYRNDIEE</sequence>
<dbReference type="Proteomes" id="UP000714420">
    <property type="component" value="Unassembled WGS sequence"/>
</dbReference>
<evidence type="ECO:0000256" key="2">
    <source>
        <dbReference type="SAM" id="SignalP"/>
    </source>
</evidence>